<dbReference type="EMBL" id="JAAIUW010000011">
    <property type="protein sequence ID" value="KAF7808431.1"/>
    <property type="molecule type" value="Genomic_DNA"/>
</dbReference>
<dbReference type="OrthoDB" id="683469at2759"/>
<reference evidence="1" key="1">
    <citation type="submission" date="2020-09" db="EMBL/GenBank/DDBJ databases">
        <title>Genome-Enabled Discovery of Anthraquinone Biosynthesis in Senna tora.</title>
        <authorList>
            <person name="Kang S.-H."/>
            <person name="Pandey R.P."/>
            <person name="Lee C.-M."/>
            <person name="Sim J.-S."/>
            <person name="Jeong J.-T."/>
            <person name="Choi B.-S."/>
            <person name="Jung M."/>
            <person name="Ginzburg D."/>
            <person name="Zhao K."/>
            <person name="Won S.Y."/>
            <person name="Oh T.-J."/>
            <person name="Yu Y."/>
            <person name="Kim N.-H."/>
            <person name="Lee O.R."/>
            <person name="Lee T.-H."/>
            <person name="Bashyal P."/>
            <person name="Kim T.-S."/>
            <person name="Lee W.-H."/>
            <person name="Kawkins C."/>
            <person name="Kim C.-K."/>
            <person name="Kim J.S."/>
            <person name="Ahn B.O."/>
            <person name="Rhee S.Y."/>
            <person name="Sohng J.K."/>
        </authorList>
    </citation>
    <scope>NUCLEOTIDE SEQUENCE</scope>
    <source>
        <tissue evidence="1">Leaf</tissue>
    </source>
</reference>
<comment type="caution">
    <text evidence="1">The sequence shown here is derived from an EMBL/GenBank/DDBJ whole genome shotgun (WGS) entry which is preliminary data.</text>
</comment>
<evidence type="ECO:0000313" key="1">
    <source>
        <dbReference type="EMBL" id="KAF7808431.1"/>
    </source>
</evidence>
<gene>
    <name evidence="1" type="ORF">G2W53_035174</name>
</gene>
<proteinExistence type="predicted"/>
<accession>A0A834W7B2</accession>
<protein>
    <submittedName>
        <fullName evidence="1">Uncharacterized protein</fullName>
    </submittedName>
</protein>
<sequence>MVYGNWEASYDTLRKWMCVVQEHLLGMIISFQMHPILDDDSAVQFHRWFWAFKPCINAWTHLKLLRLLRGARAISGVMGADCRLLRVLIMSFLDLESSSLILLKAVVRERPW</sequence>
<name>A0A834W7B2_9FABA</name>
<organism evidence="1 2">
    <name type="scientific">Senna tora</name>
    <dbReference type="NCBI Taxonomy" id="362788"/>
    <lineage>
        <taxon>Eukaryota</taxon>
        <taxon>Viridiplantae</taxon>
        <taxon>Streptophyta</taxon>
        <taxon>Embryophyta</taxon>
        <taxon>Tracheophyta</taxon>
        <taxon>Spermatophyta</taxon>
        <taxon>Magnoliopsida</taxon>
        <taxon>eudicotyledons</taxon>
        <taxon>Gunneridae</taxon>
        <taxon>Pentapetalae</taxon>
        <taxon>rosids</taxon>
        <taxon>fabids</taxon>
        <taxon>Fabales</taxon>
        <taxon>Fabaceae</taxon>
        <taxon>Caesalpinioideae</taxon>
        <taxon>Cassia clade</taxon>
        <taxon>Senna</taxon>
    </lineage>
</organism>
<evidence type="ECO:0000313" key="2">
    <source>
        <dbReference type="Proteomes" id="UP000634136"/>
    </source>
</evidence>
<dbReference type="AlphaFoldDB" id="A0A834W7B2"/>
<keyword evidence="2" id="KW-1185">Reference proteome</keyword>
<dbReference type="Proteomes" id="UP000634136">
    <property type="component" value="Unassembled WGS sequence"/>
</dbReference>